<dbReference type="AlphaFoldDB" id="A0A0K1P773"/>
<evidence type="ECO:0000313" key="9">
    <source>
        <dbReference type="Proteomes" id="UP000067243"/>
    </source>
</evidence>
<dbReference type="GO" id="GO:0046839">
    <property type="term" value="P:phospholipid dephosphorylation"/>
    <property type="evidence" value="ECO:0007669"/>
    <property type="project" value="TreeGrafter"/>
</dbReference>
<comment type="similarity">
    <text evidence="2">Belongs to the PA-phosphatase related phosphoesterase family.</text>
</comment>
<evidence type="ECO:0000256" key="3">
    <source>
        <dbReference type="ARBA" id="ARBA00022692"/>
    </source>
</evidence>
<dbReference type="KEGG" id="stur:STURON_00925"/>
<feature type="transmembrane region" description="Helical" evidence="6">
    <location>
        <begin position="52"/>
        <end position="77"/>
    </location>
</feature>
<dbReference type="GO" id="GO:0008195">
    <property type="term" value="F:phosphatidate phosphatase activity"/>
    <property type="evidence" value="ECO:0007669"/>
    <property type="project" value="TreeGrafter"/>
</dbReference>
<feature type="transmembrane region" description="Helical" evidence="6">
    <location>
        <begin position="121"/>
        <end position="146"/>
    </location>
</feature>
<sequence>MAIKLDKKLKKRLLFWMIIILISLLSIPLIIFDLKISKSIPATWSKSWFSLIFDQIGIGIIFIPIYFLLLIFVLTINYSLIKTKKNKQIIYWLFNIIYLLINVLFFYYNDSFNFKKDSKESLYKLVGSLVCILVSFIFYFSLNMYIYKKKLYKDVYWLSNISSKTGYAFFVIFFSQITVQLLKVIFGRLRPDEVINSNKDFYYAFEPNFSSSRGNSFPSGHTLSASLLFVFLFFFYLPNKKTQVLKIITILTASIVTLLVGISRITMLDHFASDVYFSIVILFIYMYYSKSVVNWFRKKIRPRNL</sequence>
<feature type="transmembrane region" description="Helical" evidence="6">
    <location>
        <begin position="244"/>
        <end position="263"/>
    </location>
</feature>
<evidence type="ECO:0000256" key="1">
    <source>
        <dbReference type="ARBA" id="ARBA00004141"/>
    </source>
</evidence>
<dbReference type="EMBL" id="CP012328">
    <property type="protein sequence ID" value="AKU80171.1"/>
    <property type="molecule type" value="Genomic_DNA"/>
</dbReference>
<dbReference type="PANTHER" id="PTHR10165:SF35">
    <property type="entry name" value="RE23632P"/>
    <property type="match status" value="1"/>
</dbReference>
<accession>A0A0K1P773</accession>
<feature type="transmembrane region" description="Helical" evidence="6">
    <location>
        <begin position="275"/>
        <end position="296"/>
    </location>
</feature>
<dbReference type="CDD" id="cd01610">
    <property type="entry name" value="PAP2_like"/>
    <property type="match status" value="1"/>
</dbReference>
<feature type="domain" description="Phosphatidic acid phosphatase type 2/haloperoxidase" evidence="7">
    <location>
        <begin position="164"/>
        <end position="290"/>
    </location>
</feature>
<proteinExistence type="inferred from homology"/>
<protein>
    <recommendedName>
        <fullName evidence="7">Phosphatidic acid phosphatase type 2/haloperoxidase domain-containing protein</fullName>
    </recommendedName>
</protein>
<dbReference type="GO" id="GO:0006644">
    <property type="term" value="P:phospholipid metabolic process"/>
    <property type="evidence" value="ECO:0007669"/>
    <property type="project" value="InterPro"/>
</dbReference>
<evidence type="ECO:0000256" key="5">
    <source>
        <dbReference type="ARBA" id="ARBA00023136"/>
    </source>
</evidence>
<keyword evidence="5 6" id="KW-0472">Membrane</keyword>
<feature type="transmembrane region" description="Helical" evidence="6">
    <location>
        <begin position="217"/>
        <end position="237"/>
    </location>
</feature>
<dbReference type="RefSeq" id="WP_075048736.1">
    <property type="nucleotide sequence ID" value="NZ_CP012328.1"/>
</dbReference>
<feature type="transmembrane region" description="Helical" evidence="6">
    <location>
        <begin position="12"/>
        <end position="32"/>
    </location>
</feature>
<dbReference type="InterPro" id="IPR000326">
    <property type="entry name" value="PAP2/HPO"/>
</dbReference>
<evidence type="ECO:0000256" key="4">
    <source>
        <dbReference type="ARBA" id="ARBA00022989"/>
    </source>
</evidence>
<dbReference type="GO" id="GO:0016020">
    <property type="term" value="C:membrane"/>
    <property type="evidence" value="ECO:0007669"/>
    <property type="project" value="UniProtKB-SubCell"/>
</dbReference>
<dbReference type="InterPro" id="IPR043216">
    <property type="entry name" value="PAP-like"/>
</dbReference>
<evidence type="ECO:0000256" key="2">
    <source>
        <dbReference type="ARBA" id="ARBA00008816"/>
    </source>
</evidence>
<dbReference type="Pfam" id="PF01569">
    <property type="entry name" value="PAP2"/>
    <property type="match status" value="1"/>
</dbReference>
<reference evidence="8 9" key="1">
    <citation type="journal article" date="2015" name="Genome Announc.">
        <title>Complete Genome Sequence of Spiroplasma turonicum Strain Tab4cT, a Parasite of a Horse Fly, Haematopota sp. (Diptera: Tabanidae).</title>
        <authorList>
            <person name="Davis R.E."/>
            <person name="Shao J."/>
            <person name="Zhao Y."/>
            <person name="Gasparich G.E."/>
            <person name="Gaynor B.J."/>
            <person name="Donofrio N."/>
        </authorList>
    </citation>
    <scope>NUCLEOTIDE SEQUENCE [LARGE SCALE GENOMIC DNA]</scope>
    <source>
        <strain evidence="8 9">Tab4c</strain>
    </source>
</reference>
<dbReference type="STRING" id="216946.STURO_v1c09200"/>
<gene>
    <name evidence="8" type="ORF">STURON_00925</name>
</gene>
<dbReference type="SUPFAM" id="SSF48317">
    <property type="entry name" value="Acid phosphatase/Vanadium-dependent haloperoxidase"/>
    <property type="match status" value="1"/>
</dbReference>
<keyword evidence="3 6" id="KW-0812">Transmembrane</keyword>
<dbReference type="Gene3D" id="1.20.144.10">
    <property type="entry name" value="Phosphatidic acid phosphatase type 2/haloperoxidase"/>
    <property type="match status" value="1"/>
</dbReference>
<comment type="subcellular location">
    <subcellularLocation>
        <location evidence="1">Membrane</location>
        <topology evidence="1">Multi-pass membrane protein</topology>
    </subcellularLocation>
</comment>
<keyword evidence="4 6" id="KW-1133">Transmembrane helix</keyword>
<organism evidence="8 9">
    <name type="scientific">Spiroplasma turonicum</name>
    <dbReference type="NCBI Taxonomy" id="216946"/>
    <lineage>
        <taxon>Bacteria</taxon>
        <taxon>Bacillati</taxon>
        <taxon>Mycoplasmatota</taxon>
        <taxon>Mollicutes</taxon>
        <taxon>Entomoplasmatales</taxon>
        <taxon>Spiroplasmataceae</taxon>
        <taxon>Spiroplasma</taxon>
    </lineage>
</organism>
<dbReference type="InterPro" id="IPR036938">
    <property type="entry name" value="PAP2/HPO_sf"/>
</dbReference>
<dbReference type="PATRIC" id="fig|216946.3.peg.955"/>
<dbReference type="PANTHER" id="PTHR10165">
    <property type="entry name" value="LIPID PHOSPHATE PHOSPHATASE"/>
    <property type="match status" value="1"/>
</dbReference>
<dbReference type="SMART" id="SM00014">
    <property type="entry name" value="acidPPc"/>
    <property type="match status" value="1"/>
</dbReference>
<feature type="transmembrane region" description="Helical" evidence="6">
    <location>
        <begin position="89"/>
        <end position="109"/>
    </location>
</feature>
<feature type="transmembrane region" description="Helical" evidence="6">
    <location>
        <begin position="167"/>
        <end position="186"/>
    </location>
</feature>
<evidence type="ECO:0000313" key="8">
    <source>
        <dbReference type="EMBL" id="AKU80171.1"/>
    </source>
</evidence>
<evidence type="ECO:0000259" key="7">
    <source>
        <dbReference type="SMART" id="SM00014"/>
    </source>
</evidence>
<dbReference type="OrthoDB" id="401048at2"/>
<evidence type="ECO:0000256" key="6">
    <source>
        <dbReference type="SAM" id="Phobius"/>
    </source>
</evidence>
<keyword evidence="9" id="KW-1185">Reference proteome</keyword>
<name>A0A0K1P773_9MOLU</name>
<dbReference type="Proteomes" id="UP000067243">
    <property type="component" value="Chromosome"/>
</dbReference>